<sequence length="182" mass="18577">MPIQNAFRSPAVQNLTAAATAGLMTLARPARLPRWARNVLRLTNTAGTAGAVYLASREGEDSALGIRPVSGRANAASIGSAVAIATSGLGLITSGLGIAADRKLEGFLVGKGVRRPRLWMAVGVVGVVFAVKTAQDVATKRANSTARALAARQKQATRPAPGTSAAPPTSGPHEEPPAPERA</sequence>
<reference evidence="2 3" key="2">
    <citation type="submission" date="2019-08" db="EMBL/GenBank/DDBJ databases">
        <title>Jejuicoccus antrihumi gen. nov., sp. nov., a new member of the family Dermacoccaceae isolated from a cave.</title>
        <authorList>
            <person name="Schumann P."/>
            <person name="Kim I.S."/>
        </authorList>
    </citation>
    <scope>NUCLEOTIDE SEQUENCE [LARGE SCALE GENOMIC DNA]</scope>
    <source>
        <strain evidence="2 3">C5-26</strain>
    </source>
</reference>
<dbReference type="RefSeq" id="WP_146314729.1">
    <property type="nucleotide sequence ID" value="NZ_VCQV01000001.1"/>
</dbReference>
<proteinExistence type="predicted"/>
<dbReference type="AlphaFoldDB" id="A0A563E8X0"/>
<dbReference type="EMBL" id="VCQV01000001">
    <property type="protein sequence ID" value="TWP38947.1"/>
    <property type="molecule type" value="Genomic_DNA"/>
</dbReference>
<feature type="compositionally biased region" description="Basic and acidic residues" evidence="1">
    <location>
        <begin position="172"/>
        <end position="182"/>
    </location>
</feature>
<organism evidence="2 3">
    <name type="scientific">Leekyejoonella antrihumi</name>
    <dbReference type="NCBI Taxonomy" id="1660198"/>
    <lineage>
        <taxon>Bacteria</taxon>
        <taxon>Bacillati</taxon>
        <taxon>Actinomycetota</taxon>
        <taxon>Actinomycetes</taxon>
        <taxon>Micrococcales</taxon>
        <taxon>Dermacoccaceae</taxon>
        <taxon>Leekyejoonella</taxon>
    </lineage>
</organism>
<keyword evidence="3" id="KW-1185">Reference proteome</keyword>
<feature type="compositionally biased region" description="Low complexity" evidence="1">
    <location>
        <begin position="159"/>
        <end position="168"/>
    </location>
</feature>
<evidence type="ECO:0000313" key="3">
    <source>
        <dbReference type="Proteomes" id="UP000320244"/>
    </source>
</evidence>
<gene>
    <name evidence="2" type="ORF">FGL98_00670</name>
</gene>
<evidence type="ECO:0000256" key="1">
    <source>
        <dbReference type="SAM" id="MobiDB-lite"/>
    </source>
</evidence>
<comment type="caution">
    <text evidence="2">The sequence shown here is derived from an EMBL/GenBank/DDBJ whole genome shotgun (WGS) entry which is preliminary data.</text>
</comment>
<reference evidence="2 3" key="1">
    <citation type="submission" date="2019-05" db="EMBL/GenBank/DDBJ databases">
        <authorList>
            <person name="Lee S.D."/>
        </authorList>
    </citation>
    <scope>NUCLEOTIDE SEQUENCE [LARGE SCALE GENOMIC DNA]</scope>
    <source>
        <strain evidence="2 3">C5-26</strain>
    </source>
</reference>
<dbReference type="Proteomes" id="UP000320244">
    <property type="component" value="Unassembled WGS sequence"/>
</dbReference>
<feature type="region of interest" description="Disordered" evidence="1">
    <location>
        <begin position="144"/>
        <end position="182"/>
    </location>
</feature>
<evidence type="ECO:0000313" key="2">
    <source>
        <dbReference type="EMBL" id="TWP38947.1"/>
    </source>
</evidence>
<protein>
    <submittedName>
        <fullName evidence="2">Uncharacterized protein</fullName>
    </submittedName>
</protein>
<dbReference type="OrthoDB" id="5149112at2"/>
<accession>A0A563E8X0</accession>
<name>A0A563E8X0_9MICO</name>